<organism evidence="2">
    <name type="scientific">Heteropoda jugulans</name>
    <dbReference type="NCBI Taxonomy" id="1358901"/>
    <lineage>
        <taxon>Eukaryota</taxon>
        <taxon>Metazoa</taxon>
        <taxon>Ecdysozoa</taxon>
        <taxon>Arthropoda</taxon>
        <taxon>Chelicerata</taxon>
        <taxon>Arachnida</taxon>
        <taxon>Araneae</taxon>
        <taxon>Araneomorphae</taxon>
        <taxon>Entelegynae</taxon>
        <taxon>Dionycha</taxon>
        <taxon>Sparassidae</taxon>
        <taxon>Heteropoda</taxon>
    </lineage>
</organism>
<keyword evidence="1" id="KW-0732">Signal</keyword>
<name>A0A4Q8K5N2_9ARAC</name>
<accession>A0A4Q8K5N2</accession>
<feature type="signal peptide" evidence="1">
    <location>
        <begin position="1"/>
        <end position="24"/>
    </location>
</feature>
<reference evidence="2" key="2">
    <citation type="submission" date="2019-05" db="EMBL/GenBank/DDBJ databases">
        <title>Unravelling the molecular evolution of spider venoms.</title>
        <authorList>
            <person name="Pineda S."/>
        </authorList>
    </citation>
    <scope>NUCLEOTIDE SEQUENCE</scope>
</reference>
<dbReference type="AlphaFoldDB" id="A0A4Q8K5N2"/>
<feature type="chain" id="PRO_5020614916" evidence="1">
    <location>
        <begin position="25"/>
        <end position="117"/>
    </location>
</feature>
<proteinExistence type="predicted"/>
<reference evidence="2" key="1">
    <citation type="submission" date="2017-05" db="EMBL/GenBank/DDBJ databases">
        <authorList>
            <person name="QRISCLOUD D."/>
        </authorList>
    </citation>
    <scope>NUCLEOTIDE SEQUENCE</scope>
</reference>
<dbReference type="EMBL" id="HAHI01000190">
    <property type="protein sequence ID" value="SNX34596.1"/>
    <property type="molecule type" value="Transcribed_RNA"/>
</dbReference>
<evidence type="ECO:0000256" key="1">
    <source>
        <dbReference type="SAM" id="SignalP"/>
    </source>
</evidence>
<evidence type="ECO:0000313" key="2">
    <source>
        <dbReference type="EMBL" id="SNX34596.1"/>
    </source>
</evidence>
<protein>
    <submittedName>
        <fullName evidence="2">U6-Sparatoxin-Hju1b_1</fullName>
    </submittedName>
</protein>
<sequence>MKNSFLGLIYFIAFVNNFVTKANGEKKAQQFISEFSQLLNRHVELSCSPPGGTCTNDCECCINYVECNCESGDCVCKASSDTSVCERKKKMCLNPAAINFPDGPCVVKSRKKRIGEN</sequence>